<dbReference type="Pfam" id="PF00684">
    <property type="entry name" value="DnaJ_CXXCXGXG"/>
    <property type="match status" value="1"/>
</dbReference>
<feature type="binding site" evidence="14">
    <location>
        <position position="196"/>
    </location>
    <ligand>
        <name>Zn(2+)</name>
        <dbReference type="ChEBI" id="CHEBI:29105"/>
        <label>1</label>
    </ligand>
</feature>
<proteinExistence type="inferred from homology"/>
<dbReference type="Pfam" id="PF01556">
    <property type="entry name" value="DnaJ_C"/>
    <property type="match status" value="1"/>
</dbReference>
<feature type="binding site" evidence="14">
    <location>
        <position position="140"/>
    </location>
    <ligand>
        <name>Zn(2+)</name>
        <dbReference type="ChEBI" id="CHEBI:29105"/>
        <label>1</label>
    </ligand>
</feature>
<evidence type="ECO:0000256" key="11">
    <source>
        <dbReference type="ARBA" id="ARBA00053423"/>
    </source>
</evidence>
<feature type="binding site" evidence="14">
    <location>
        <position position="160"/>
    </location>
    <ligand>
        <name>Zn(2+)</name>
        <dbReference type="ChEBI" id="CHEBI:29105"/>
        <label>2</label>
    </ligand>
</feature>
<keyword evidence="9 14" id="KW-0346">Stress response</keyword>
<feature type="binding site" evidence="14">
    <location>
        <position position="193"/>
    </location>
    <ligand>
        <name>Zn(2+)</name>
        <dbReference type="ChEBI" id="CHEBI:29105"/>
        <label>1</label>
    </ligand>
</feature>
<dbReference type="GO" id="GO:0051082">
    <property type="term" value="F:unfolded protein binding"/>
    <property type="evidence" value="ECO:0007669"/>
    <property type="project" value="UniProtKB-UniRule"/>
</dbReference>
<dbReference type="NCBIfam" id="TIGR02349">
    <property type="entry name" value="DnaJ_bact"/>
    <property type="match status" value="1"/>
</dbReference>
<dbReference type="CDD" id="cd10719">
    <property type="entry name" value="DnaJ_zf"/>
    <property type="match status" value="1"/>
</dbReference>
<dbReference type="PRINTS" id="PR00625">
    <property type="entry name" value="JDOMAIN"/>
</dbReference>
<feature type="repeat" description="CXXCXGXG motif" evidence="14">
    <location>
        <begin position="157"/>
        <end position="164"/>
    </location>
</feature>
<dbReference type="SUPFAM" id="SSF49493">
    <property type="entry name" value="HSP40/DnaJ peptide-binding domain"/>
    <property type="match status" value="2"/>
</dbReference>
<dbReference type="PROSITE" id="PS51188">
    <property type="entry name" value="ZF_CR"/>
    <property type="match status" value="1"/>
</dbReference>
<dbReference type="InterPro" id="IPR018253">
    <property type="entry name" value="DnaJ_domain_CS"/>
</dbReference>
<evidence type="ECO:0000256" key="12">
    <source>
        <dbReference type="ARBA" id="ARBA00061004"/>
    </source>
</evidence>
<organism evidence="18 19">
    <name type="scientific">Candidatus Acidulodesulfobacterium ferriphilum</name>
    <dbReference type="NCBI Taxonomy" id="2597223"/>
    <lineage>
        <taxon>Bacteria</taxon>
        <taxon>Deltaproteobacteria</taxon>
        <taxon>Candidatus Acidulodesulfobacterales</taxon>
        <taxon>Candidatus Acidulodesulfobacterium</taxon>
    </lineage>
</organism>
<evidence type="ECO:0000256" key="14">
    <source>
        <dbReference type="HAMAP-Rule" id="MF_01152"/>
    </source>
</evidence>
<dbReference type="Gene3D" id="2.60.260.20">
    <property type="entry name" value="Urease metallochaperone UreE, N-terminal domain"/>
    <property type="match status" value="2"/>
</dbReference>
<dbReference type="GO" id="GO:0006260">
    <property type="term" value="P:DNA replication"/>
    <property type="evidence" value="ECO:0007669"/>
    <property type="project" value="UniProtKB-KW"/>
</dbReference>
<dbReference type="PANTHER" id="PTHR43096">
    <property type="entry name" value="DNAJ HOMOLOG 1, MITOCHONDRIAL-RELATED"/>
    <property type="match status" value="1"/>
</dbReference>
<keyword evidence="4 14" id="KW-0235">DNA replication</keyword>
<evidence type="ECO:0000259" key="17">
    <source>
        <dbReference type="PROSITE" id="PS51188"/>
    </source>
</evidence>
<feature type="domain" description="J" evidence="16">
    <location>
        <begin position="6"/>
        <end position="71"/>
    </location>
</feature>
<reference evidence="18 19" key="1">
    <citation type="submission" date="2019-01" db="EMBL/GenBank/DDBJ databases">
        <title>Insights into ecological role of a new deltaproteobacterial order Candidatus Sinidesulfobacterales (Sva0485) by metagenomics and metatranscriptomics.</title>
        <authorList>
            <person name="Tan S."/>
            <person name="Liu J."/>
            <person name="Fang Y."/>
            <person name="Hedlund B.P."/>
            <person name="Lian Z.H."/>
            <person name="Huang L.Y."/>
            <person name="Li J.T."/>
            <person name="Huang L.N."/>
            <person name="Li W.J."/>
            <person name="Jiang H.C."/>
            <person name="Dong H.L."/>
            <person name="Shu W.S."/>
        </authorList>
    </citation>
    <scope>NUCLEOTIDE SEQUENCE [LARGE SCALE GENOMIC DNA]</scope>
    <source>
        <strain evidence="18">AP3</strain>
    </source>
</reference>
<comment type="caution">
    <text evidence="18">The sequence shown here is derived from an EMBL/GenBank/DDBJ whole genome shotgun (WGS) entry which is preliminary data.</text>
</comment>
<dbReference type="PROSITE" id="PS50076">
    <property type="entry name" value="DNAJ_2"/>
    <property type="match status" value="1"/>
</dbReference>
<dbReference type="Gene3D" id="1.10.287.110">
    <property type="entry name" value="DnaJ domain"/>
    <property type="match status" value="1"/>
</dbReference>
<feature type="binding site" evidence="14">
    <location>
        <position position="182"/>
    </location>
    <ligand>
        <name>Zn(2+)</name>
        <dbReference type="ChEBI" id="CHEBI:29105"/>
        <label>2</label>
    </ligand>
</feature>
<comment type="cofactor">
    <cofactor evidence="14">
        <name>Zn(2+)</name>
        <dbReference type="ChEBI" id="CHEBI:29105"/>
    </cofactor>
    <text evidence="14">Binds 2 Zn(2+) ions per monomer.</text>
</comment>
<evidence type="ECO:0000256" key="15">
    <source>
        <dbReference type="PROSITE-ProRule" id="PRU00546"/>
    </source>
</evidence>
<sequence length="365" mass="40068">MAAKRDYYDVLGVDRDATADEIKKAYRKLALKHHPDKNQGDGESEERFKEINEAYEILCDEEKRAAYDRFGHEGVGAQGGGYGFGFSDIFNDFFGDIFSHSNRKAKQRRGEDLRYAVKIKFEEALLGVSKEIKFNRYEKCASCDGTGAKKGSKPVVCPICKGTGEIRQQQGFFTVSRTCYKCKGEGEFIENPCPVCKGDGRVIKERKLDIKIPAGIDDGNRLKVSGEGASGIYGGPAGDLYVDVVVEPHHIFKRSDSDIFVSIPISFAQAALGCEVEAPTVDGKATIKIPSGTQSGTQFTLKGKGAPGLNSGVKGNEYVNIIVETPTNLTLKQKRLLEEFALESGEKTHPLKKSFIDKILSINNN</sequence>
<dbReference type="CDD" id="cd10747">
    <property type="entry name" value="DnaJ_C"/>
    <property type="match status" value="1"/>
</dbReference>
<dbReference type="GO" id="GO:0005737">
    <property type="term" value="C:cytoplasm"/>
    <property type="evidence" value="ECO:0007669"/>
    <property type="project" value="UniProtKB-SubCell"/>
</dbReference>
<dbReference type="HAMAP" id="MF_01152">
    <property type="entry name" value="DnaJ"/>
    <property type="match status" value="1"/>
</dbReference>
<dbReference type="PROSITE" id="PS00636">
    <property type="entry name" value="DNAJ_1"/>
    <property type="match status" value="1"/>
</dbReference>
<dbReference type="FunFam" id="2.60.260.20:FF:000004">
    <property type="entry name" value="Molecular chaperone DnaJ"/>
    <property type="match status" value="1"/>
</dbReference>
<evidence type="ECO:0000256" key="5">
    <source>
        <dbReference type="ARBA" id="ARBA00022723"/>
    </source>
</evidence>
<comment type="subunit">
    <text evidence="2 14">Homodimer.</text>
</comment>
<dbReference type="Proteomes" id="UP000320813">
    <property type="component" value="Unassembled WGS sequence"/>
</dbReference>
<feature type="binding site" evidence="14">
    <location>
        <position position="179"/>
    </location>
    <ligand>
        <name>Zn(2+)</name>
        <dbReference type="ChEBI" id="CHEBI:29105"/>
        <label>2</label>
    </ligand>
</feature>
<dbReference type="SMART" id="SM00271">
    <property type="entry name" value="DnaJ"/>
    <property type="match status" value="1"/>
</dbReference>
<evidence type="ECO:0000259" key="16">
    <source>
        <dbReference type="PROSITE" id="PS50076"/>
    </source>
</evidence>
<protein>
    <recommendedName>
        <fullName evidence="13 14">Chaperone protein DnaJ</fullName>
    </recommendedName>
</protein>
<comment type="domain">
    <text evidence="14">The J domain is necessary and sufficient to stimulate DnaK ATPase activity. Zinc center 1 plays an important role in the autonomous, DnaK-independent chaperone activity of DnaJ. Zinc center 2 is essential for interaction with DnaK and for DnaJ activity.</text>
</comment>
<keyword evidence="7 14" id="KW-0863">Zinc-finger</keyword>
<feature type="repeat" description="CXXCXGXG motif" evidence="14">
    <location>
        <begin position="179"/>
        <end position="186"/>
    </location>
</feature>
<dbReference type="GO" id="GO:0005524">
    <property type="term" value="F:ATP binding"/>
    <property type="evidence" value="ECO:0007669"/>
    <property type="project" value="InterPro"/>
</dbReference>
<dbReference type="SUPFAM" id="SSF46565">
    <property type="entry name" value="Chaperone J-domain"/>
    <property type="match status" value="1"/>
</dbReference>
<evidence type="ECO:0000256" key="1">
    <source>
        <dbReference type="ARBA" id="ARBA00004496"/>
    </source>
</evidence>
<dbReference type="InterPro" id="IPR036410">
    <property type="entry name" value="HSP_DnaJ_Cys-rich_dom_sf"/>
</dbReference>
<evidence type="ECO:0000256" key="9">
    <source>
        <dbReference type="ARBA" id="ARBA00023016"/>
    </source>
</evidence>
<evidence type="ECO:0000256" key="7">
    <source>
        <dbReference type="ARBA" id="ARBA00022771"/>
    </source>
</evidence>
<dbReference type="FunFam" id="1.10.287.110:FF:000034">
    <property type="entry name" value="Chaperone protein DnaJ"/>
    <property type="match status" value="1"/>
</dbReference>
<comment type="similarity">
    <text evidence="12 14">Belongs to the DnaJ family.</text>
</comment>
<feature type="repeat" description="CXXCXGXG motif" evidence="14">
    <location>
        <begin position="140"/>
        <end position="147"/>
    </location>
</feature>
<name>A0A519BAC0_9DELT</name>
<dbReference type="GO" id="GO:0008270">
    <property type="term" value="F:zinc ion binding"/>
    <property type="evidence" value="ECO:0007669"/>
    <property type="project" value="UniProtKB-UniRule"/>
</dbReference>
<dbReference type="GO" id="GO:0031072">
    <property type="term" value="F:heat shock protein binding"/>
    <property type="evidence" value="ECO:0007669"/>
    <property type="project" value="InterPro"/>
</dbReference>
<dbReference type="NCBIfam" id="NF008035">
    <property type="entry name" value="PRK10767.1"/>
    <property type="match status" value="1"/>
</dbReference>
<feature type="repeat" description="CXXCXGXG motif" evidence="14">
    <location>
        <begin position="193"/>
        <end position="200"/>
    </location>
</feature>
<dbReference type="InterPro" id="IPR001305">
    <property type="entry name" value="HSP_DnaJ_Cys-rich_dom"/>
</dbReference>
<dbReference type="InterPro" id="IPR008971">
    <property type="entry name" value="HSP40/DnaJ_pept-bd"/>
</dbReference>
<evidence type="ECO:0000256" key="3">
    <source>
        <dbReference type="ARBA" id="ARBA00022490"/>
    </source>
</evidence>
<comment type="function">
    <text evidence="11 14">Participates actively in the response to hyperosmotic and heat shock by preventing the aggregation of stress-denatured proteins and by disaggregating proteins, also in an autonomous, DnaK-independent fashion. Unfolded proteins bind initially to DnaJ; upon interaction with the DnaJ-bound protein, DnaK hydrolyzes its bound ATP, resulting in the formation of a stable complex. GrpE releases ADP from DnaK; ATP binding to DnaK triggers the release of the substrate protein, thus completing the reaction cycle. Several rounds of ATP-dependent interactions between DnaJ, DnaK and GrpE are required for fully efficient folding. Also involved, together with DnaK and GrpE, in the DNA replication of plasmids through activation of initiation proteins.</text>
</comment>
<evidence type="ECO:0000256" key="10">
    <source>
        <dbReference type="ARBA" id="ARBA00023186"/>
    </source>
</evidence>
<evidence type="ECO:0000256" key="8">
    <source>
        <dbReference type="ARBA" id="ARBA00022833"/>
    </source>
</evidence>
<keyword evidence="3 14" id="KW-0963">Cytoplasm</keyword>
<dbReference type="Pfam" id="PF00226">
    <property type="entry name" value="DnaJ"/>
    <property type="match status" value="1"/>
</dbReference>
<dbReference type="InterPro" id="IPR001623">
    <property type="entry name" value="DnaJ_domain"/>
</dbReference>
<comment type="subcellular location">
    <subcellularLocation>
        <location evidence="1 14">Cytoplasm</location>
    </subcellularLocation>
</comment>
<keyword evidence="8 14" id="KW-0862">Zinc</keyword>
<feature type="domain" description="CR-type" evidence="17">
    <location>
        <begin position="127"/>
        <end position="205"/>
    </location>
</feature>
<accession>A0A519BAC0</accession>
<dbReference type="Gene3D" id="2.10.230.10">
    <property type="entry name" value="Heat shock protein DnaJ, cysteine-rich domain"/>
    <property type="match status" value="1"/>
</dbReference>
<keyword evidence="10 14" id="KW-0143">Chaperone</keyword>
<evidence type="ECO:0000313" key="18">
    <source>
        <dbReference type="EMBL" id="RZD14232.1"/>
    </source>
</evidence>
<dbReference type="SUPFAM" id="SSF57938">
    <property type="entry name" value="DnaJ/Hsp40 cysteine-rich domain"/>
    <property type="match status" value="1"/>
</dbReference>
<dbReference type="AlphaFoldDB" id="A0A519BAC0"/>
<dbReference type="EMBL" id="SGBD01000003">
    <property type="protein sequence ID" value="RZD14232.1"/>
    <property type="molecule type" value="Genomic_DNA"/>
</dbReference>
<evidence type="ECO:0000256" key="6">
    <source>
        <dbReference type="ARBA" id="ARBA00022737"/>
    </source>
</evidence>
<evidence type="ECO:0000313" key="19">
    <source>
        <dbReference type="Proteomes" id="UP000320813"/>
    </source>
</evidence>
<dbReference type="CDD" id="cd06257">
    <property type="entry name" value="DnaJ"/>
    <property type="match status" value="1"/>
</dbReference>
<dbReference type="FunFam" id="2.10.230.10:FF:000002">
    <property type="entry name" value="Molecular chaperone DnaJ"/>
    <property type="match status" value="1"/>
</dbReference>
<feature type="zinc finger region" description="CR-type" evidence="15">
    <location>
        <begin position="127"/>
        <end position="205"/>
    </location>
</feature>
<gene>
    <name evidence="14 18" type="primary">dnaJ</name>
    <name evidence="18" type="ORF">EVJ47_06075</name>
</gene>
<evidence type="ECO:0000256" key="13">
    <source>
        <dbReference type="ARBA" id="ARBA00067609"/>
    </source>
</evidence>
<evidence type="ECO:0000256" key="4">
    <source>
        <dbReference type="ARBA" id="ARBA00022705"/>
    </source>
</evidence>
<feature type="binding site" evidence="14">
    <location>
        <position position="143"/>
    </location>
    <ligand>
        <name>Zn(2+)</name>
        <dbReference type="ChEBI" id="CHEBI:29105"/>
        <label>1</label>
    </ligand>
</feature>
<dbReference type="InterPro" id="IPR012724">
    <property type="entry name" value="DnaJ"/>
</dbReference>
<dbReference type="GO" id="GO:0042026">
    <property type="term" value="P:protein refolding"/>
    <property type="evidence" value="ECO:0007669"/>
    <property type="project" value="TreeGrafter"/>
</dbReference>
<dbReference type="InterPro" id="IPR036869">
    <property type="entry name" value="J_dom_sf"/>
</dbReference>
<keyword evidence="6 14" id="KW-0677">Repeat</keyword>
<dbReference type="PANTHER" id="PTHR43096:SF52">
    <property type="entry name" value="DNAJ HOMOLOG 1, MITOCHONDRIAL-RELATED"/>
    <property type="match status" value="1"/>
</dbReference>
<dbReference type="GO" id="GO:0009408">
    <property type="term" value="P:response to heat"/>
    <property type="evidence" value="ECO:0007669"/>
    <property type="project" value="InterPro"/>
</dbReference>
<keyword evidence="5 14" id="KW-0479">Metal-binding</keyword>
<dbReference type="InterPro" id="IPR002939">
    <property type="entry name" value="DnaJ_C"/>
</dbReference>
<evidence type="ECO:0000256" key="2">
    <source>
        <dbReference type="ARBA" id="ARBA00011738"/>
    </source>
</evidence>
<feature type="binding site" evidence="14">
    <location>
        <position position="157"/>
    </location>
    <ligand>
        <name>Zn(2+)</name>
        <dbReference type="ChEBI" id="CHEBI:29105"/>
        <label>2</label>
    </ligand>
</feature>